<dbReference type="PANTHER" id="PTHR44591">
    <property type="entry name" value="STRESS RESPONSE REGULATOR PROTEIN 1"/>
    <property type="match status" value="1"/>
</dbReference>
<dbReference type="PROSITE" id="PS50110">
    <property type="entry name" value="RESPONSE_REGULATORY"/>
    <property type="match status" value="1"/>
</dbReference>
<sequence length="373" mass="41218">MTAVLILFMFVAFVGIDFLVRTSLRRMRENRERQAREAVLNTAIRLDFTHEAKSLKRVAVPNPKARILAVDDESVVLDSFRRILVLEGFSVDTVEHGPEALGLVQRNDYDFVFTDLKMPDMDGVEVVKAVKHLRPDVDVVVITGYGSIETAVQTLQHGACEYVQKPFTADELGDFAKKLLIKREARLEAARRPNVRMVSPEMAEVVPATEFCVPGGAFLSPGHAWVRIEPEGQVRIGIDDFVRKALGTVKEIELPERGKTVKAGETLFTLKGATGTVHVAAPLSGRIEHDNAGLKSDPGELIRSPYDRGWVCLLTPSDLATELSALKIGKPVIDWYQEEITRLRTANGPQGAGPLDWTAFEQQFLGADVHAKA</sequence>
<dbReference type="InterPro" id="IPR050595">
    <property type="entry name" value="Bact_response_regulator"/>
</dbReference>
<evidence type="ECO:0000259" key="4">
    <source>
        <dbReference type="PROSITE" id="PS50110"/>
    </source>
</evidence>
<dbReference type="Pfam" id="PF01597">
    <property type="entry name" value="GCV_H"/>
    <property type="match status" value="1"/>
</dbReference>
<reference evidence="5 6" key="1">
    <citation type="submission" date="2020-10" db="EMBL/GenBank/DDBJ databases">
        <title>Connecting structure to function with the recovery of over 1000 high-quality activated sludge metagenome-assembled genomes encoding full-length rRNA genes using long-read sequencing.</title>
        <authorList>
            <person name="Singleton C.M."/>
            <person name="Petriglieri F."/>
            <person name="Kristensen J.M."/>
            <person name="Kirkegaard R.H."/>
            <person name="Michaelsen T.Y."/>
            <person name="Andersen M.H."/>
            <person name="Karst S.M."/>
            <person name="Dueholm M.S."/>
            <person name="Nielsen P.H."/>
            <person name="Albertsen M."/>
        </authorList>
    </citation>
    <scope>NUCLEOTIDE SEQUENCE [LARGE SCALE GENOMIC DNA]</scope>
    <source>
        <strain evidence="5">OdNE_18-Q3-R46-58_MAXAC.008</strain>
    </source>
</reference>
<dbReference type="InterPro" id="IPR011006">
    <property type="entry name" value="CheY-like_superfamily"/>
</dbReference>
<accession>A0A936F2K7</accession>
<evidence type="ECO:0000256" key="2">
    <source>
        <dbReference type="PROSITE-ProRule" id="PRU00169"/>
    </source>
</evidence>
<dbReference type="GO" id="GO:0000160">
    <property type="term" value="P:phosphorelay signal transduction system"/>
    <property type="evidence" value="ECO:0007669"/>
    <property type="project" value="InterPro"/>
</dbReference>
<name>A0A936F2K7_9BACT</name>
<dbReference type="AlphaFoldDB" id="A0A936F2K7"/>
<proteinExistence type="predicted"/>
<keyword evidence="3" id="KW-1133">Transmembrane helix</keyword>
<protein>
    <submittedName>
        <fullName evidence="5">Response regulator</fullName>
    </submittedName>
</protein>
<dbReference type="InterPro" id="IPR033753">
    <property type="entry name" value="GCV_H/Fam206"/>
</dbReference>
<dbReference type="CDD" id="cd06848">
    <property type="entry name" value="GCS_H"/>
    <property type="match status" value="1"/>
</dbReference>
<feature type="transmembrane region" description="Helical" evidence="3">
    <location>
        <begin position="6"/>
        <end position="24"/>
    </location>
</feature>
<dbReference type="SUPFAM" id="SSF52172">
    <property type="entry name" value="CheY-like"/>
    <property type="match status" value="1"/>
</dbReference>
<evidence type="ECO:0000256" key="3">
    <source>
        <dbReference type="SAM" id="Phobius"/>
    </source>
</evidence>
<dbReference type="PANTHER" id="PTHR44591:SF3">
    <property type="entry name" value="RESPONSE REGULATORY DOMAIN-CONTAINING PROTEIN"/>
    <property type="match status" value="1"/>
</dbReference>
<dbReference type="Gene3D" id="2.40.50.100">
    <property type="match status" value="1"/>
</dbReference>
<dbReference type="Proteomes" id="UP000709959">
    <property type="component" value="Unassembled WGS sequence"/>
</dbReference>
<feature type="modified residue" description="4-aspartylphosphate" evidence="2">
    <location>
        <position position="115"/>
    </location>
</feature>
<dbReference type="SMART" id="SM00448">
    <property type="entry name" value="REC"/>
    <property type="match status" value="1"/>
</dbReference>
<dbReference type="EMBL" id="JADKCH010000010">
    <property type="protein sequence ID" value="MBK8572979.1"/>
    <property type="molecule type" value="Genomic_DNA"/>
</dbReference>
<dbReference type="SUPFAM" id="SSF51230">
    <property type="entry name" value="Single hybrid motif"/>
    <property type="match status" value="1"/>
</dbReference>
<dbReference type="InterPro" id="IPR011053">
    <property type="entry name" value="Single_hybrid_motif"/>
</dbReference>
<keyword evidence="1 2" id="KW-0597">Phosphoprotein</keyword>
<feature type="domain" description="Response regulatory" evidence="4">
    <location>
        <begin position="66"/>
        <end position="180"/>
    </location>
</feature>
<dbReference type="Pfam" id="PF00072">
    <property type="entry name" value="Response_reg"/>
    <property type="match status" value="1"/>
</dbReference>
<dbReference type="InterPro" id="IPR001789">
    <property type="entry name" value="Sig_transdc_resp-reg_receiver"/>
</dbReference>
<gene>
    <name evidence="5" type="ORF">IPN91_10105</name>
</gene>
<evidence type="ECO:0000313" key="6">
    <source>
        <dbReference type="Proteomes" id="UP000709959"/>
    </source>
</evidence>
<evidence type="ECO:0000313" key="5">
    <source>
        <dbReference type="EMBL" id="MBK8572979.1"/>
    </source>
</evidence>
<dbReference type="Gene3D" id="3.40.50.2300">
    <property type="match status" value="1"/>
</dbReference>
<evidence type="ECO:0000256" key="1">
    <source>
        <dbReference type="ARBA" id="ARBA00022553"/>
    </source>
</evidence>
<keyword evidence="3" id="KW-0472">Membrane</keyword>
<organism evidence="5 6">
    <name type="scientific">Candidatus Geothrix odensensis</name>
    <dbReference type="NCBI Taxonomy" id="2954440"/>
    <lineage>
        <taxon>Bacteria</taxon>
        <taxon>Pseudomonadati</taxon>
        <taxon>Acidobacteriota</taxon>
        <taxon>Holophagae</taxon>
        <taxon>Holophagales</taxon>
        <taxon>Holophagaceae</taxon>
        <taxon>Geothrix</taxon>
    </lineage>
</organism>
<comment type="caution">
    <text evidence="5">The sequence shown here is derived from an EMBL/GenBank/DDBJ whole genome shotgun (WGS) entry which is preliminary data.</text>
</comment>
<keyword evidence="3" id="KW-0812">Transmembrane</keyword>